<evidence type="ECO:0000313" key="2">
    <source>
        <dbReference type="EMBL" id="RGP65533.1"/>
    </source>
</evidence>
<dbReference type="AlphaFoldDB" id="A0A395RZG0"/>
<name>A0A395RZG0_FUSSP</name>
<dbReference type="EMBL" id="PXOF01000100">
    <property type="protein sequence ID" value="RGP65533.1"/>
    <property type="molecule type" value="Genomic_DNA"/>
</dbReference>
<sequence>MPSPQQESTDMEQSLPAKSNDITILAEALPAETSDVKIKEEPQETVGVFGHEPLIDPATAGNQFQLSPEKEDGFQKWLKDGDRMAAEEQEAKQRVNDKKAQPKKPAAKKVVRKPAKSQQAQAEEKMVDDRLPSQHPWTRKFRDSLKAGKPKMIYYLGAVRILSRMELIVAID</sequence>
<feature type="compositionally biased region" description="Basic residues" evidence="1">
    <location>
        <begin position="101"/>
        <end position="115"/>
    </location>
</feature>
<proteinExistence type="predicted"/>
<dbReference type="Proteomes" id="UP000266152">
    <property type="component" value="Unassembled WGS sequence"/>
</dbReference>
<gene>
    <name evidence="2" type="ORF">FSPOR_7161</name>
</gene>
<keyword evidence="3" id="KW-1185">Reference proteome</keyword>
<protein>
    <submittedName>
        <fullName evidence="2">Uncharacterized protein</fullName>
    </submittedName>
</protein>
<evidence type="ECO:0000256" key="1">
    <source>
        <dbReference type="SAM" id="MobiDB-lite"/>
    </source>
</evidence>
<feature type="compositionally biased region" description="Basic and acidic residues" evidence="1">
    <location>
        <begin position="86"/>
        <end position="100"/>
    </location>
</feature>
<evidence type="ECO:0000313" key="3">
    <source>
        <dbReference type="Proteomes" id="UP000266152"/>
    </source>
</evidence>
<reference evidence="2 3" key="1">
    <citation type="journal article" date="2018" name="PLoS Pathog.">
        <title>Evolution of structural diversity of trichothecenes, a family of toxins produced by plant pathogenic and entomopathogenic fungi.</title>
        <authorList>
            <person name="Proctor R.H."/>
            <person name="McCormick S.P."/>
            <person name="Kim H.S."/>
            <person name="Cardoza R.E."/>
            <person name="Stanley A.M."/>
            <person name="Lindo L."/>
            <person name="Kelly A."/>
            <person name="Brown D.W."/>
            <person name="Lee T."/>
            <person name="Vaughan M.M."/>
            <person name="Alexander N.J."/>
            <person name="Busman M."/>
            <person name="Gutierrez S."/>
        </authorList>
    </citation>
    <scope>NUCLEOTIDE SEQUENCE [LARGE SCALE GENOMIC DNA]</scope>
    <source>
        <strain evidence="2 3">NRRL 3299</strain>
    </source>
</reference>
<feature type="region of interest" description="Disordered" evidence="1">
    <location>
        <begin position="1"/>
        <end position="20"/>
    </location>
</feature>
<accession>A0A395RZG0</accession>
<comment type="caution">
    <text evidence="2">The sequence shown here is derived from an EMBL/GenBank/DDBJ whole genome shotgun (WGS) entry which is preliminary data.</text>
</comment>
<feature type="region of interest" description="Disordered" evidence="1">
    <location>
        <begin position="86"/>
        <end position="142"/>
    </location>
</feature>
<feature type="compositionally biased region" description="Basic and acidic residues" evidence="1">
    <location>
        <begin position="122"/>
        <end position="132"/>
    </location>
</feature>
<feature type="region of interest" description="Disordered" evidence="1">
    <location>
        <begin position="52"/>
        <end position="72"/>
    </location>
</feature>
<organism evidence="2 3">
    <name type="scientific">Fusarium sporotrichioides</name>
    <dbReference type="NCBI Taxonomy" id="5514"/>
    <lineage>
        <taxon>Eukaryota</taxon>
        <taxon>Fungi</taxon>
        <taxon>Dikarya</taxon>
        <taxon>Ascomycota</taxon>
        <taxon>Pezizomycotina</taxon>
        <taxon>Sordariomycetes</taxon>
        <taxon>Hypocreomycetidae</taxon>
        <taxon>Hypocreales</taxon>
        <taxon>Nectriaceae</taxon>
        <taxon>Fusarium</taxon>
    </lineage>
</organism>